<evidence type="ECO:0000313" key="2">
    <source>
        <dbReference type="EMBL" id="CAK9223771.1"/>
    </source>
</evidence>
<feature type="compositionally biased region" description="Low complexity" evidence="1">
    <location>
        <begin position="487"/>
        <end position="503"/>
    </location>
</feature>
<evidence type="ECO:0000313" key="3">
    <source>
        <dbReference type="Proteomes" id="UP001497512"/>
    </source>
</evidence>
<dbReference type="PANTHER" id="PTHR33312:SF21">
    <property type="entry name" value="MEMBRANE-ASSOCIATED KINASE REGULATOR 3-RELATED"/>
    <property type="match status" value="1"/>
</dbReference>
<feature type="compositionally biased region" description="Low complexity" evidence="1">
    <location>
        <begin position="255"/>
        <end position="267"/>
    </location>
</feature>
<gene>
    <name evidence="2" type="ORF">CSSPTR1EN2_LOCUS16998</name>
</gene>
<evidence type="ECO:0000256" key="1">
    <source>
        <dbReference type="SAM" id="MobiDB-lite"/>
    </source>
</evidence>
<dbReference type="Proteomes" id="UP001497512">
    <property type="component" value="Chromosome 4"/>
</dbReference>
<feature type="region of interest" description="Disordered" evidence="1">
    <location>
        <begin position="620"/>
        <end position="692"/>
    </location>
</feature>
<proteinExistence type="predicted"/>
<feature type="region of interest" description="Disordered" evidence="1">
    <location>
        <begin position="18"/>
        <end position="37"/>
    </location>
</feature>
<feature type="compositionally biased region" description="Low complexity" evidence="1">
    <location>
        <begin position="625"/>
        <end position="655"/>
    </location>
</feature>
<feature type="region of interest" description="Disordered" evidence="1">
    <location>
        <begin position="171"/>
        <end position="190"/>
    </location>
</feature>
<accession>A0ABP0UKX2</accession>
<protein>
    <submittedName>
        <fullName evidence="2">Uncharacterized protein</fullName>
    </submittedName>
</protein>
<sequence length="765" mass="81820">MARGDWIINNELGFAVSRQQRTSTKRDHRVSSSPRGACSGQLYEQHGAAAARDIPLFSGCENSAAAAAEAGQIHAEVQRQCHALYSDMDITLPLYWESMVRSCRSSLDALEFEFSRAQDQAADSPSSLLQHADAAAAPVSLCVSHADELFYKGQLLPLHLCPRTKMVERLSHDEKRDDDDDSGGSGENFNSVQEAQQGLKNRGGAAAAAAAATTTYNDFSPTMSLSSHLFEPRYSKFCMKSGPHDAPVETVLQDSRSSSFRSQSSSSGIAACWETSAGDKEEDSGASDDTSSTSPESSTITSFAQEDSICFNAGGNNNNHDHDQQQRPRASTEEEEEEPAAAPGNKFPFCNSPPTHHQAAGFLTKDFSSKTAADYETSDKKQAAAEIMSRRSAALSSLLRPWKALFGTKKSSSSSSKLLHTRSTSREAEHLDQSSSLGMCSRLSDAASTSSPIISWSAPLQRTAPLSPINNCSRSSLPYSFADHESAAAAPPASAPMATTAEADQQPDKDHTLRLLRRELSLHNVRNSSRLLPAPNASTSAKAAQQKMEPRLTHSQSAVMSSTTSASPRSWSRQQQHHEDSCATPKLPSREHWKKYVKMLNPLHTKTSQYMQESLCKIDNSRINPTSSPSPSSSGAATATATTTATTNTPVCTPSRKSYGSSSSLPTIKLHASSSESGTRTKAHATAAATTTGSKISRIIASSVMTPRSKSVNPTSHNSAGMSLAATRGVTINQSTISEQHNAVQGAIAHCKQSNSGLLLRSTSS</sequence>
<organism evidence="2 3">
    <name type="scientific">Sphagnum troendelagicum</name>
    <dbReference type="NCBI Taxonomy" id="128251"/>
    <lineage>
        <taxon>Eukaryota</taxon>
        <taxon>Viridiplantae</taxon>
        <taxon>Streptophyta</taxon>
        <taxon>Embryophyta</taxon>
        <taxon>Bryophyta</taxon>
        <taxon>Sphagnophytina</taxon>
        <taxon>Sphagnopsida</taxon>
        <taxon>Sphagnales</taxon>
        <taxon>Sphagnaceae</taxon>
        <taxon>Sphagnum</taxon>
    </lineage>
</organism>
<feature type="compositionally biased region" description="Basic and acidic residues" evidence="1">
    <location>
        <begin position="319"/>
        <end position="332"/>
    </location>
</feature>
<feature type="region of interest" description="Disordered" evidence="1">
    <location>
        <begin position="524"/>
        <end position="587"/>
    </location>
</feature>
<feature type="compositionally biased region" description="Low complexity" evidence="1">
    <location>
        <begin position="561"/>
        <end position="573"/>
    </location>
</feature>
<feature type="region of interest" description="Disordered" evidence="1">
    <location>
        <begin position="413"/>
        <end position="436"/>
    </location>
</feature>
<reference evidence="2" key="1">
    <citation type="submission" date="2024-02" db="EMBL/GenBank/DDBJ databases">
        <authorList>
            <consortium name="ELIXIR-Norway"/>
            <consortium name="Elixir Norway"/>
        </authorList>
    </citation>
    <scope>NUCLEOTIDE SEQUENCE</scope>
</reference>
<dbReference type="PANTHER" id="PTHR33312">
    <property type="entry name" value="MEMBRANE-ASSOCIATED KINASE REGULATOR 4-RELATED"/>
    <property type="match status" value="1"/>
</dbReference>
<feature type="compositionally biased region" description="Low complexity" evidence="1">
    <location>
        <begin position="287"/>
        <end position="302"/>
    </location>
</feature>
<keyword evidence="3" id="KW-1185">Reference proteome</keyword>
<feature type="compositionally biased region" description="Polar residues" evidence="1">
    <location>
        <begin position="656"/>
        <end position="678"/>
    </location>
</feature>
<feature type="region of interest" description="Disordered" evidence="1">
    <location>
        <begin position="252"/>
        <end position="355"/>
    </location>
</feature>
<dbReference type="InterPro" id="IPR039620">
    <property type="entry name" value="BKI1/MAKR1/3/4"/>
</dbReference>
<dbReference type="EMBL" id="OZ019896">
    <property type="protein sequence ID" value="CAK9223771.1"/>
    <property type="molecule type" value="Genomic_DNA"/>
</dbReference>
<name>A0ABP0UKX2_9BRYO</name>
<feature type="region of interest" description="Disordered" evidence="1">
    <location>
        <begin position="484"/>
        <end position="508"/>
    </location>
</feature>
<feature type="compositionally biased region" description="Low complexity" evidence="1">
    <location>
        <begin position="413"/>
        <end position="422"/>
    </location>
</feature>
<feature type="compositionally biased region" description="Polar residues" evidence="1">
    <location>
        <begin position="524"/>
        <end position="543"/>
    </location>
</feature>